<dbReference type="PANTHER" id="PTHR47339:SF1">
    <property type="entry name" value="CELL DIVISION CONTROL PROTEIN 24"/>
    <property type="match status" value="1"/>
</dbReference>
<dbReference type="GO" id="GO:0005085">
    <property type="term" value="F:guanyl-nucleotide exchange factor activity"/>
    <property type="evidence" value="ECO:0007669"/>
    <property type="project" value="InterPro"/>
</dbReference>
<dbReference type="SUPFAM" id="SSF48065">
    <property type="entry name" value="DBL homology domain (DH-domain)"/>
    <property type="match status" value="1"/>
</dbReference>
<feature type="coiled-coil region" evidence="1">
    <location>
        <begin position="577"/>
        <end position="607"/>
    </location>
</feature>
<dbReference type="SMART" id="SM00666">
    <property type="entry name" value="PB1"/>
    <property type="match status" value="1"/>
</dbReference>
<dbReference type="Proteomes" id="UP000572817">
    <property type="component" value="Unassembled WGS sequence"/>
</dbReference>
<dbReference type="InterPro" id="IPR000219">
    <property type="entry name" value="DH_dom"/>
</dbReference>
<feature type="compositionally biased region" description="Polar residues" evidence="2">
    <location>
        <begin position="1070"/>
        <end position="1079"/>
    </location>
</feature>
<dbReference type="GO" id="GO:0005634">
    <property type="term" value="C:nucleus"/>
    <property type="evidence" value="ECO:0007669"/>
    <property type="project" value="TreeGrafter"/>
</dbReference>
<dbReference type="PROSITE" id="PS51745">
    <property type="entry name" value="PB1"/>
    <property type="match status" value="1"/>
</dbReference>
<dbReference type="Pfam" id="PF00621">
    <property type="entry name" value="RhoGEF"/>
    <property type="match status" value="1"/>
</dbReference>
<feature type="region of interest" description="Disordered" evidence="2">
    <location>
        <begin position="921"/>
        <end position="1032"/>
    </location>
</feature>
<feature type="region of interest" description="Disordered" evidence="2">
    <location>
        <begin position="862"/>
        <end position="892"/>
    </location>
</feature>
<dbReference type="CDD" id="cd13246">
    <property type="entry name" value="PH_Scd1"/>
    <property type="match status" value="1"/>
</dbReference>
<feature type="domain" description="PB1" evidence="4">
    <location>
        <begin position="1101"/>
        <end position="1197"/>
    </location>
</feature>
<dbReference type="Gene3D" id="2.30.29.30">
    <property type="entry name" value="Pleckstrin-homology domain (PH domain)/Phosphotyrosine-binding domain (PTB)"/>
    <property type="match status" value="1"/>
</dbReference>
<feature type="compositionally biased region" description="Low complexity" evidence="2">
    <location>
        <begin position="198"/>
        <end position="217"/>
    </location>
</feature>
<keyword evidence="6" id="KW-1185">Reference proteome</keyword>
<dbReference type="GO" id="GO:0000935">
    <property type="term" value="C:division septum"/>
    <property type="evidence" value="ECO:0007669"/>
    <property type="project" value="TreeGrafter"/>
</dbReference>
<dbReference type="InterPro" id="IPR035899">
    <property type="entry name" value="DBL_dom_sf"/>
</dbReference>
<feature type="domain" description="DH" evidence="3">
    <location>
        <begin position="404"/>
        <end position="584"/>
    </location>
</feature>
<feature type="compositionally biased region" description="Polar residues" evidence="2">
    <location>
        <begin position="950"/>
        <end position="969"/>
    </location>
</feature>
<sequence>MGGEHATDALRAGKSHNQRSAESRDPQLAAPPLVELSRALCVICRSWTRRRLDTPKGHAETAALTRPGQQQRHLIPYPTAALVHHHLAARPPARTNAPCSSPQLDRAPASLHCHSDLTASQHPTWREGAAPGAPPLRGLTSPPHLRPLIPPTPGTVMMEVGVHGPLSRTHTTPNLTAHSRLHSAGGPTPLMPNSNHASFSTYSSRTSDSSQGTSTSTLFPAPPLPTSAPANGGPIEAANNVLNKRGDKEASLFMICLTLSRRLRTVPGFEDILREEEEAADEDTDPVTLLWRTFRKGYPLMTIYNALDPDVRLEVDKNKVSEKKREQAATYKFLSACINHLKFPSEECFVISDLYGDDTTGFVKVVKVVNRVLDILVQQGIISSDMGNGDGADSDTTTTTKRTQRQHIIDELVKTERTYVQHLELLQGFKKLVEEKGVVTGDVVHSIFLNLNALLDFQRRFLIRVEQTNAQPESEQNWGRLFVLYKEAFKVYEPYIANQKKCEETAMAEFEKLKETGGSQDLRQMVESPTHLTSFLLKPFQRLAKYPLLLKELRDKGDLDEERRDDISSGIEAASAVLKRTNEAVDLEDRKEALEELKSRVEDWKGHRIEGFGDLLLYGTFTVLKGDGSSGKDQEREYKIFLFEMILLCCKEINPNKQKNKLMSNKQLYDKRGKPKLQLKGRIFMQNVTDAISTAKPGSYTCQIFWKGDPGIENFVIRFTTEETLKKWVYQVDQQRRQFKDAQRSSSTTKHSTTSATEFTYIRDQGPIENPYAEPDEDDEIDVAEVTTGYPGQTDYTLAQGEATATGRSRSATGESGVNPLDTSRPQPESAPANNRAPPPRFPMGTLQSPPLTLRTQALQAGHISPGSGGPMDSYFSPSIESPMSTRTSSSSGMFPFPRQQLPNGYHGDDNNRFTAPAMARHASRDASSGSHTYPNGRNAVGRPSLPPNAASQSAMNSQIRLRSASSPDIHNHLIGAQRRTPGGSVPDVPPFPTHYAYNPGLVNRSQSNSPNIPTSMPRQQSPSIQREKQALRTPGSEINLHFDYPDAAARQDSRLTPASSRTATPASSFEQQRTQTPATDRPASPTLPSMQPSDVPIPSQLKVKVHCPSAGSTMTLVVSTNISFQSLKDRIDAKLQRSTNVSLSSGQVKLKYLDDEDYVSIQSDEDVQMAFETWKEQQRDQLLAGQLGEIELFCQK</sequence>
<dbReference type="PANTHER" id="PTHR47339">
    <property type="entry name" value="CELL DIVISION CONTROL PROTEIN 24"/>
    <property type="match status" value="1"/>
</dbReference>
<dbReference type="EMBL" id="WWBZ02000002">
    <property type="protein sequence ID" value="KAF4312474.1"/>
    <property type="molecule type" value="Genomic_DNA"/>
</dbReference>
<dbReference type="GO" id="GO:0030010">
    <property type="term" value="P:establishment of cell polarity"/>
    <property type="evidence" value="ECO:0007669"/>
    <property type="project" value="TreeGrafter"/>
</dbReference>
<dbReference type="SMART" id="SM00233">
    <property type="entry name" value="PH"/>
    <property type="match status" value="1"/>
</dbReference>
<dbReference type="InterPro" id="IPR053026">
    <property type="entry name" value="CDC42_GEF"/>
</dbReference>
<feature type="compositionally biased region" description="Low complexity" evidence="2">
    <location>
        <begin position="745"/>
        <end position="757"/>
    </location>
</feature>
<feature type="compositionally biased region" description="Low complexity" evidence="2">
    <location>
        <begin position="879"/>
        <end position="892"/>
    </location>
</feature>
<evidence type="ECO:0000259" key="4">
    <source>
        <dbReference type="PROSITE" id="PS51745"/>
    </source>
</evidence>
<feature type="compositionally biased region" description="Polar residues" evidence="2">
    <location>
        <begin position="806"/>
        <end position="827"/>
    </location>
</feature>
<feature type="region of interest" description="Disordered" evidence="2">
    <location>
        <begin position="121"/>
        <end position="140"/>
    </location>
</feature>
<evidence type="ECO:0000313" key="6">
    <source>
        <dbReference type="Proteomes" id="UP000572817"/>
    </source>
</evidence>
<feature type="compositionally biased region" description="Polar residues" evidence="2">
    <location>
        <begin position="1004"/>
        <end position="1025"/>
    </location>
</feature>
<feature type="compositionally biased region" description="Low complexity" evidence="2">
    <location>
        <begin position="1057"/>
        <end position="1069"/>
    </location>
</feature>
<keyword evidence="1" id="KW-0175">Coiled coil</keyword>
<evidence type="ECO:0000313" key="5">
    <source>
        <dbReference type="EMBL" id="KAF4312474.1"/>
    </source>
</evidence>
<dbReference type="FunFam" id="2.30.29.30:FF:000364">
    <property type="entry name" value="Rho guanyl nucleotide exchange factor"/>
    <property type="match status" value="1"/>
</dbReference>
<dbReference type="FunFam" id="3.10.20.90:FF:000176">
    <property type="entry name" value="Rho guanyl nucleotide exchange factor"/>
    <property type="match status" value="1"/>
</dbReference>
<feature type="region of interest" description="Disordered" evidence="2">
    <location>
        <begin position="791"/>
        <end position="849"/>
    </location>
</feature>
<feature type="compositionally biased region" description="Polar residues" evidence="2">
    <location>
        <begin position="926"/>
        <end position="936"/>
    </location>
</feature>
<dbReference type="InterPro" id="IPR010481">
    <property type="entry name" value="Cdc24/Scd1_N"/>
</dbReference>
<dbReference type="CDD" id="cd05992">
    <property type="entry name" value="PB1"/>
    <property type="match status" value="1"/>
</dbReference>
<dbReference type="GO" id="GO:0043332">
    <property type="term" value="C:mating projection tip"/>
    <property type="evidence" value="ECO:0007669"/>
    <property type="project" value="TreeGrafter"/>
</dbReference>
<dbReference type="PROSITE" id="PS50010">
    <property type="entry name" value="DH_2"/>
    <property type="match status" value="1"/>
</dbReference>
<accession>A0A8H4N601</accession>
<dbReference type="GO" id="GO:0031106">
    <property type="term" value="P:septin ring organization"/>
    <property type="evidence" value="ECO:0007669"/>
    <property type="project" value="TreeGrafter"/>
</dbReference>
<feature type="region of interest" description="Disordered" evidence="2">
    <location>
        <begin position="1052"/>
        <end position="1096"/>
    </location>
</feature>
<dbReference type="CDD" id="cd00160">
    <property type="entry name" value="RhoGEF"/>
    <property type="match status" value="1"/>
</dbReference>
<reference evidence="5" key="1">
    <citation type="submission" date="2020-04" db="EMBL/GenBank/DDBJ databases">
        <title>Genome Assembly and Annotation of Botryosphaeria dothidea sdau 11-99, a Latent Pathogen of Apple Fruit Ring Rot in China.</title>
        <authorList>
            <person name="Yu C."/>
            <person name="Diao Y."/>
            <person name="Lu Q."/>
            <person name="Zhao J."/>
            <person name="Cui S."/>
            <person name="Peng C."/>
            <person name="He B."/>
            <person name="Liu H."/>
        </authorList>
    </citation>
    <scope>NUCLEOTIDE SEQUENCE [LARGE SCALE GENOMIC DNA]</scope>
    <source>
        <strain evidence="5">Sdau11-99</strain>
    </source>
</reference>
<evidence type="ECO:0000256" key="1">
    <source>
        <dbReference type="SAM" id="Coils"/>
    </source>
</evidence>
<dbReference type="InterPro" id="IPR033511">
    <property type="entry name" value="Cdc24/Scd1_PH_dom"/>
</dbReference>
<feature type="region of interest" description="Disordered" evidence="2">
    <location>
        <begin position="167"/>
        <end position="232"/>
    </location>
</feature>
<gene>
    <name evidence="5" type="ORF">GTA08_BOTSDO11807</name>
</gene>
<evidence type="ECO:0000259" key="3">
    <source>
        <dbReference type="PROSITE" id="PS50010"/>
    </source>
</evidence>
<dbReference type="OrthoDB" id="1594986at2759"/>
<name>A0A8H4N601_9PEZI</name>
<dbReference type="SUPFAM" id="SSF50729">
    <property type="entry name" value="PH domain-like"/>
    <property type="match status" value="1"/>
</dbReference>
<dbReference type="InterPro" id="IPR001849">
    <property type="entry name" value="PH_domain"/>
</dbReference>
<feature type="compositionally biased region" description="Polar residues" evidence="2">
    <location>
        <begin position="168"/>
        <end position="177"/>
    </location>
</feature>
<dbReference type="Gene3D" id="1.20.900.10">
    <property type="entry name" value="Dbl homology (DH) domain"/>
    <property type="match status" value="1"/>
</dbReference>
<dbReference type="InterPro" id="IPR053793">
    <property type="entry name" value="PB1-like"/>
</dbReference>
<feature type="region of interest" description="Disordered" evidence="2">
    <location>
        <begin position="737"/>
        <end position="779"/>
    </location>
</feature>
<dbReference type="Pfam" id="PF15411">
    <property type="entry name" value="PH_10"/>
    <property type="match status" value="1"/>
</dbReference>
<protein>
    <submittedName>
        <fullName evidence="5">Uncharacterized protein</fullName>
    </submittedName>
</protein>
<dbReference type="GO" id="GO:0005737">
    <property type="term" value="C:cytoplasm"/>
    <property type="evidence" value="ECO:0007669"/>
    <property type="project" value="TreeGrafter"/>
</dbReference>
<evidence type="ECO:0000256" key="2">
    <source>
        <dbReference type="SAM" id="MobiDB-lite"/>
    </source>
</evidence>
<comment type="caution">
    <text evidence="5">The sequence shown here is derived from an EMBL/GenBank/DDBJ whole genome shotgun (WGS) entry which is preliminary data.</text>
</comment>
<dbReference type="SUPFAM" id="SSF54277">
    <property type="entry name" value="CAD &amp; PB1 domains"/>
    <property type="match status" value="1"/>
</dbReference>
<dbReference type="SMART" id="SM00325">
    <property type="entry name" value="RhoGEF"/>
    <property type="match status" value="1"/>
</dbReference>
<dbReference type="InterPro" id="IPR011993">
    <property type="entry name" value="PH-like_dom_sf"/>
</dbReference>
<dbReference type="Gene3D" id="3.10.20.90">
    <property type="entry name" value="Phosphatidylinositol 3-kinase Catalytic Subunit, Chain A, domain 1"/>
    <property type="match status" value="1"/>
</dbReference>
<dbReference type="Pfam" id="PF00564">
    <property type="entry name" value="PB1"/>
    <property type="match status" value="1"/>
</dbReference>
<proteinExistence type="predicted"/>
<dbReference type="InterPro" id="IPR000270">
    <property type="entry name" value="PB1_dom"/>
</dbReference>
<dbReference type="Pfam" id="PF06395">
    <property type="entry name" value="CDC24"/>
    <property type="match status" value="1"/>
</dbReference>
<organism evidence="5 6">
    <name type="scientific">Botryosphaeria dothidea</name>
    <dbReference type="NCBI Taxonomy" id="55169"/>
    <lineage>
        <taxon>Eukaryota</taxon>
        <taxon>Fungi</taxon>
        <taxon>Dikarya</taxon>
        <taxon>Ascomycota</taxon>
        <taxon>Pezizomycotina</taxon>
        <taxon>Dothideomycetes</taxon>
        <taxon>Dothideomycetes incertae sedis</taxon>
        <taxon>Botryosphaeriales</taxon>
        <taxon>Botryosphaeriaceae</taxon>
        <taxon>Botryosphaeria</taxon>
    </lineage>
</organism>
<dbReference type="AlphaFoldDB" id="A0A8H4N601"/>
<feature type="region of interest" description="Disordered" evidence="2">
    <location>
        <begin position="1"/>
        <end position="30"/>
    </location>
</feature>